<dbReference type="InterPro" id="IPR036291">
    <property type="entry name" value="NAD(P)-bd_dom_sf"/>
</dbReference>
<dbReference type="PRINTS" id="PR00080">
    <property type="entry name" value="SDRFAMILY"/>
</dbReference>
<dbReference type="GO" id="GO:0019748">
    <property type="term" value="P:secondary metabolic process"/>
    <property type="evidence" value="ECO:0007669"/>
    <property type="project" value="TreeGrafter"/>
</dbReference>
<evidence type="ECO:0000313" key="4">
    <source>
        <dbReference type="EMBL" id="OCL02960.1"/>
    </source>
</evidence>
<accession>A0A8E2JML4</accession>
<dbReference type="SUPFAM" id="SSF51735">
    <property type="entry name" value="NAD(P)-binding Rossmann-fold domains"/>
    <property type="match status" value="1"/>
</dbReference>
<dbReference type="InterPro" id="IPR020904">
    <property type="entry name" value="Sc_DH/Rdtase_CS"/>
</dbReference>
<protein>
    <submittedName>
        <fullName evidence="4">NAD(P)-binding protein</fullName>
    </submittedName>
</protein>
<name>A0A8E2JML4_9PEZI</name>
<keyword evidence="2" id="KW-0521">NADP</keyword>
<dbReference type="Gene3D" id="3.40.50.720">
    <property type="entry name" value="NAD(P)-binding Rossmann-like Domain"/>
    <property type="match status" value="1"/>
</dbReference>
<keyword evidence="5" id="KW-1185">Reference proteome</keyword>
<organism evidence="4 5">
    <name type="scientific">Glonium stellatum</name>
    <dbReference type="NCBI Taxonomy" id="574774"/>
    <lineage>
        <taxon>Eukaryota</taxon>
        <taxon>Fungi</taxon>
        <taxon>Dikarya</taxon>
        <taxon>Ascomycota</taxon>
        <taxon>Pezizomycotina</taxon>
        <taxon>Dothideomycetes</taxon>
        <taxon>Pleosporomycetidae</taxon>
        <taxon>Gloniales</taxon>
        <taxon>Gloniaceae</taxon>
        <taxon>Glonium</taxon>
    </lineage>
</organism>
<dbReference type="InterPro" id="IPR051468">
    <property type="entry name" value="Fungal_SecMetab_SDRs"/>
</dbReference>
<dbReference type="PANTHER" id="PTHR43544:SF32">
    <property type="entry name" value="CHAIN DEHYDROGENASE, PUTATIVE (AFU_ORTHOLOGUE AFUA_5G01530)-RELATED"/>
    <property type="match status" value="1"/>
</dbReference>
<evidence type="ECO:0000313" key="5">
    <source>
        <dbReference type="Proteomes" id="UP000250140"/>
    </source>
</evidence>
<dbReference type="Pfam" id="PF00106">
    <property type="entry name" value="adh_short"/>
    <property type="match status" value="1"/>
</dbReference>
<reference evidence="4 5" key="1">
    <citation type="journal article" date="2016" name="Nat. Commun.">
        <title>Ectomycorrhizal ecology is imprinted in the genome of the dominant symbiotic fungus Cenococcum geophilum.</title>
        <authorList>
            <consortium name="DOE Joint Genome Institute"/>
            <person name="Peter M."/>
            <person name="Kohler A."/>
            <person name="Ohm R.A."/>
            <person name="Kuo A."/>
            <person name="Krutzmann J."/>
            <person name="Morin E."/>
            <person name="Arend M."/>
            <person name="Barry K.W."/>
            <person name="Binder M."/>
            <person name="Choi C."/>
            <person name="Clum A."/>
            <person name="Copeland A."/>
            <person name="Grisel N."/>
            <person name="Haridas S."/>
            <person name="Kipfer T."/>
            <person name="LaButti K."/>
            <person name="Lindquist E."/>
            <person name="Lipzen A."/>
            <person name="Maire R."/>
            <person name="Meier B."/>
            <person name="Mihaltcheva S."/>
            <person name="Molinier V."/>
            <person name="Murat C."/>
            <person name="Poggeler S."/>
            <person name="Quandt C.A."/>
            <person name="Sperisen C."/>
            <person name="Tritt A."/>
            <person name="Tisserant E."/>
            <person name="Crous P.W."/>
            <person name="Henrissat B."/>
            <person name="Nehls U."/>
            <person name="Egli S."/>
            <person name="Spatafora J.W."/>
            <person name="Grigoriev I.V."/>
            <person name="Martin F.M."/>
        </authorList>
    </citation>
    <scope>NUCLEOTIDE SEQUENCE [LARGE SCALE GENOMIC DNA]</scope>
    <source>
        <strain evidence="4 5">CBS 207.34</strain>
    </source>
</reference>
<evidence type="ECO:0000256" key="3">
    <source>
        <dbReference type="RuleBase" id="RU000363"/>
    </source>
</evidence>
<dbReference type="GO" id="GO:0005737">
    <property type="term" value="C:cytoplasm"/>
    <property type="evidence" value="ECO:0007669"/>
    <property type="project" value="TreeGrafter"/>
</dbReference>
<dbReference type="EMBL" id="KV750843">
    <property type="protein sequence ID" value="OCL02960.1"/>
    <property type="molecule type" value="Genomic_DNA"/>
</dbReference>
<dbReference type="PANTHER" id="PTHR43544">
    <property type="entry name" value="SHORT-CHAIN DEHYDROGENASE/REDUCTASE"/>
    <property type="match status" value="1"/>
</dbReference>
<proteinExistence type="inferred from homology"/>
<dbReference type="PRINTS" id="PR00081">
    <property type="entry name" value="GDHRDH"/>
</dbReference>
<evidence type="ECO:0000256" key="1">
    <source>
        <dbReference type="ARBA" id="ARBA00006484"/>
    </source>
</evidence>
<dbReference type="InterPro" id="IPR002347">
    <property type="entry name" value="SDR_fam"/>
</dbReference>
<evidence type="ECO:0000256" key="2">
    <source>
        <dbReference type="ARBA" id="ARBA00022857"/>
    </source>
</evidence>
<comment type="similarity">
    <text evidence="1 3">Belongs to the short-chain dehydrogenases/reductases (SDR) family.</text>
</comment>
<dbReference type="OrthoDB" id="191139at2759"/>
<gene>
    <name evidence="4" type="ORF">AOQ84DRAFT_420955</name>
</gene>
<dbReference type="AlphaFoldDB" id="A0A8E2JML4"/>
<dbReference type="GO" id="GO:0016491">
    <property type="term" value="F:oxidoreductase activity"/>
    <property type="evidence" value="ECO:0007669"/>
    <property type="project" value="TreeGrafter"/>
</dbReference>
<dbReference type="PROSITE" id="PS00061">
    <property type="entry name" value="ADH_SHORT"/>
    <property type="match status" value="1"/>
</dbReference>
<dbReference type="Proteomes" id="UP000250140">
    <property type="component" value="Unassembled WGS sequence"/>
</dbReference>
<sequence>MTSTQKVVLCTGANQGLGYAIVQVAAQRNPRALYILACRNVAAGHEAAQQLKDEGVTAMTEVIELDVTNDEHIAAAAKHVESKYGKLDVLINNAGVLIRTQDADLPTLRKAYNDMLNINLTSVAVITTALLPLLQKAADPKVINITSGLGSIVNTLTKKMGRYPPYGASKVGLNGLTAHMQTTENDRVTAELAEGKRTDAKFGKVKYYVVAPGVLRTAFTRFADIGKDPKLGAEAVVRLMEGEYPGGTQWEWEGGEMREIPW</sequence>